<name>A0ABR2HS20_9PEZI</name>
<dbReference type="SMART" id="SM00849">
    <property type="entry name" value="Lactamase_B"/>
    <property type="match status" value="1"/>
</dbReference>
<dbReference type="Proteomes" id="UP001390339">
    <property type="component" value="Unassembled WGS sequence"/>
</dbReference>
<evidence type="ECO:0000313" key="3">
    <source>
        <dbReference type="EMBL" id="KAK8851885.1"/>
    </source>
</evidence>
<proteinExistence type="predicted"/>
<evidence type="ECO:0000256" key="1">
    <source>
        <dbReference type="ARBA" id="ARBA00022723"/>
    </source>
</evidence>
<sequence length="412" mass="45601">MKSFRPHSRSAQVFADFLQSSSTTKASHIAEPLNYTVRVPWSSKTLHNSRRLQLNPPTTIRGFHQAASRQALPNPETIASHLRAPWLLEHSSGVPKDDQNMQASAPEIATTAASTEGQPTVHEVFEPNTGTWQYVVADPATLKAVIIDPVLDFDLATQVISTTTADALLSLVKEKGYHVCMILETHAHADHLTAASYLRHRLGTGSDGHKPLVVAGQRIREMQEAIGEKYGVPGEEYINVFDKLFGDDETFQIGQLTAMAIHLPGHTPDHLGYKIGDNVFCGDSLFNADLGTARCDFPGGSARDLFKSGRKLLSMPDHFKIWTGHDYPSAERGSPVPYMTVRDHRAQNKHLRDGVSEDEFVALREERDAKLPAPRLLHQSLQVNIRTGQLPKPNEDGSRMLHVPLKVSGEKW</sequence>
<feature type="domain" description="Metallo-beta-lactamase" evidence="2">
    <location>
        <begin position="130"/>
        <end position="325"/>
    </location>
</feature>
<dbReference type="InterPro" id="IPR051682">
    <property type="entry name" value="Mito_Persulfide_Diox"/>
</dbReference>
<gene>
    <name evidence="3" type="ORF">PGQ11_014364</name>
</gene>
<dbReference type="InterPro" id="IPR001279">
    <property type="entry name" value="Metallo-B-lactamas"/>
</dbReference>
<dbReference type="SUPFAM" id="SSF56281">
    <property type="entry name" value="Metallo-hydrolase/oxidoreductase"/>
    <property type="match status" value="1"/>
</dbReference>
<evidence type="ECO:0000313" key="4">
    <source>
        <dbReference type="Proteomes" id="UP001390339"/>
    </source>
</evidence>
<dbReference type="PANTHER" id="PTHR43084:SF1">
    <property type="entry name" value="PERSULFIDE DIOXYGENASE ETHE1, MITOCHONDRIAL"/>
    <property type="match status" value="1"/>
</dbReference>
<keyword evidence="4" id="KW-1185">Reference proteome</keyword>
<evidence type="ECO:0000259" key="2">
    <source>
        <dbReference type="SMART" id="SM00849"/>
    </source>
</evidence>
<accession>A0ABR2HS20</accession>
<dbReference type="Pfam" id="PF00753">
    <property type="entry name" value="Lactamase_B"/>
    <property type="match status" value="1"/>
</dbReference>
<dbReference type="InterPro" id="IPR036866">
    <property type="entry name" value="RibonucZ/Hydroxyglut_hydro"/>
</dbReference>
<keyword evidence="1" id="KW-0479">Metal-binding</keyword>
<protein>
    <submittedName>
        <fullName evidence="3">Beta-lactamase hydrolase-like protein</fullName>
    </submittedName>
</protein>
<dbReference type="EMBL" id="JAPCWZ010000009">
    <property type="protein sequence ID" value="KAK8851885.1"/>
    <property type="molecule type" value="Genomic_DNA"/>
</dbReference>
<organism evidence="3 4">
    <name type="scientific">Apiospora arundinis</name>
    <dbReference type="NCBI Taxonomy" id="335852"/>
    <lineage>
        <taxon>Eukaryota</taxon>
        <taxon>Fungi</taxon>
        <taxon>Dikarya</taxon>
        <taxon>Ascomycota</taxon>
        <taxon>Pezizomycotina</taxon>
        <taxon>Sordariomycetes</taxon>
        <taxon>Xylariomycetidae</taxon>
        <taxon>Amphisphaeriales</taxon>
        <taxon>Apiosporaceae</taxon>
        <taxon>Apiospora</taxon>
    </lineage>
</organism>
<dbReference type="InterPro" id="IPR044528">
    <property type="entry name" value="POD-like_MBL-fold"/>
</dbReference>
<dbReference type="Gene3D" id="3.60.15.10">
    <property type="entry name" value="Ribonuclease Z/Hydroxyacylglutathione hydrolase-like"/>
    <property type="match status" value="1"/>
</dbReference>
<dbReference type="PANTHER" id="PTHR43084">
    <property type="entry name" value="PERSULFIDE DIOXYGENASE ETHE1"/>
    <property type="match status" value="1"/>
</dbReference>
<dbReference type="CDD" id="cd07724">
    <property type="entry name" value="POD-like_MBL-fold"/>
    <property type="match status" value="1"/>
</dbReference>
<reference evidence="3 4" key="1">
    <citation type="journal article" date="2024" name="IMA Fungus">
        <title>Apiospora arundinis, a panoply of carbohydrate-active enzymes and secondary metabolites.</title>
        <authorList>
            <person name="Sorensen T."/>
            <person name="Petersen C."/>
            <person name="Muurmann A.T."/>
            <person name="Christiansen J.V."/>
            <person name="Brundto M.L."/>
            <person name="Overgaard C.K."/>
            <person name="Boysen A.T."/>
            <person name="Wollenberg R.D."/>
            <person name="Larsen T.O."/>
            <person name="Sorensen J.L."/>
            <person name="Nielsen K.L."/>
            <person name="Sondergaard T.E."/>
        </authorList>
    </citation>
    <scope>NUCLEOTIDE SEQUENCE [LARGE SCALE GENOMIC DNA]</scope>
    <source>
        <strain evidence="3 4">AAU 773</strain>
    </source>
</reference>
<comment type="caution">
    <text evidence="3">The sequence shown here is derived from an EMBL/GenBank/DDBJ whole genome shotgun (WGS) entry which is preliminary data.</text>
</comment>